<proteinExistence type="predicted"/>
<comment type="caution">
    <text evidence="1">The sequence shown here is derived from an EMBL/GenBank/DDBJ whole genome shotgun (WGS) entry which is preliminary data.</text>
</comment>
<protein>
    <submittedName>
        <fullName evidence="1">Uncharacterized protein</fullName>
    </submittedName>
</protein>
<dbReference type="EMBL" id="CM045770">
    <property type="protein sequence ID" value="KAI7991780.1"/>
    <property type="molecule type" value="Genomic_DNA"/>
</dbReference>
<evidence type="ECO:0000313" key="2">
    <source>
        <dbReference type="Proteomes" id="UP001060215"/>
    </source>
</evidence>
<reference evidence="1 2" key="1">
    <citation type="journal article" date="2022" name="Plant J.">
        <title>Chromosome-level genome of Camellia lanceoleosa provides a valuable resource for understanding genome evolution and self-incompatibility.</title>
        <authorList>
            <person name="Gong W."/>
            <person name="Xiao S."/>
            <person name="Wang L."/>
            <person name="Liao Z."/>
            <person name="Chang Y."/>
            <person name="Mo W."/>
            <person name="Hu G."/>
            <person name="Li W."/>
            <person name="Zhao G."/>
            <person name="Zhu H."/>
            <person name="Hu X."/>
            <person name="Ji K."/>
            <person name="Xiang X."/>
            <person name="Song Q."/>
            <person name="Yuan D."/>
            <person name="Jin S."/>
            <person name="Zhang L."/>
        </authorList>
    </citation>
    <scope>NUCLEOTIDE SEQUENCE [LARGE SCALE GENOMIC DNA]</scope>
    <source>
        <strain evidence="1">SQ_2022a</strain>
    </source>
</reference>
<sequence length="210" mass="23476">MQSETASLQTTITSSSNSANNNKWEYKCIFCAKIFKSGRALGGHQNAHRFEPRESKRTHHLRIPRLDHSAPIHLASTSQMNVQVPASDTTIIDATSFGNVATMHASGFTTTTNGHGNKFLISSQAMMMAQPSPRMYNNNFNYNYNQVYDPPMPMILEDLPSQHVTEDQHEVHEWETLVSRAGQGLQSNPNIRAVVANGVAELDLELKLYF</sequence>
<name>A0ACC0FUQ2_9ERIC</name>
<gene>
    <name evidence="1" type="ORF">LOK49_LG12G02945</name>
</gene>
<evidence type="ECO:0000313" key="1">
    <source>
        <dbReference type="EMBL" id="KAI7991780.1"/>
    </source>
</evidence>
<keyword evidence="2" id="KW-1185">Reference proteome</keyword>
<organism evidence="1 2">
    <name type="scientific">Camellia lanceoleosa</name>
    <dbReference type="NCBI Taxonomy" id="1840588"/>
    <lineage>
        <taxon>Eukaryota</taxon>
        <taxon>Viridiplantae</taxon>
        <taxon>Streptophyta</taxon>
        <taxon>Embryophyta</taxon>
        <taxon>Tracheophyta</taxon>
        <taxon>Spermatophyta</taxon>
        <taxon>Magnoliopsida</taxon>
        <taxon>eudicotyledons</taxon>
        <taxon>Gunneridae</taxon>
        <taxon>Pentapetalae</taxon>
        <taxon>asterids</taxon>
        <taxon>Ericales</taxon>
        <taxon>Theaceae</taxon>
        <taxon>Camellia</taxon>
    </lineage>
</organism>
<accession>A0ACC0FUQ2</accession>
<dbReference type="Proteomes" id="UP001060215">
    <property type="component" value="Chromosome 13"/>
</dbReference>